<dbReference type="EMBL" id="CAJJDP010000083">
    <property type="protein sequence ID" value="CAD8185072.1"/>
    <property type="molecule type" value="Genomic_DNA"/>
</dbReference>
<keyword evidence="2" id="KW-1185">Reference proteome</keyword>
<accession>A0A8S1W8Y6</accession>
<dbReference type="Proteomes" id="UP000683925">
    <property type="component" value="Unassembled WGS sequence"/>
</dbReference>
<dbReference type="AlphaFoldDB" id="A0A8S1W8Y6"/>
<sequence length="167" mass="19590">MQLLPKNQPTLTYQLIKKCEKRSSITFNLKFPQIKIYQSNFIFRGITTDTKRKVILQSINQMSLKPKLWLNDVNLVSVVQIQQEHQYQGSLSFLQIKFCLYSCFLIKNRMGEKLLDIFLELTHTSDSPQTCIYSDLNVTNDFGDQKALDYYQPNAMTYALFILDQKQ</sequence>
<evidence type="ECO:0000313" key="2">
    <source>
        <dbReference type="Proteomes" id="UP000683925"/>
    </source>
</evidence>
<name>A0A8S1W8Y6_PAROT</name>
<evidence type="ECO:0000313" key="1">
    <source>
        <dbReference type="EMBL" id="CAD8185072.1"/>
    </source>
</evidence>
<proteinExistence type="predicted"/>
<comment type="caution">
    <text evidence="1">The sequence shown here is derived from an EMBL/GenBank/DDBJ whole genome shotgun (WGS) entry which is preliminary data.</text>
</comment>
<gene>
    <name evidence="1" type="ORF">POCTA_138.1.T0840220</name>
</gene>
<reference evidence="1" key="1">
    <citation type="submission" date="2021-01" db="EMBL/GenBank/DDBJ databases">
        <authorList>
            <consortium name="Genoscope - CEA"/>
            <person name="William W."/>
        </authorList>
    </citation>
    <scope>NUCLEOTIDE SEQUENCE</scope>
</reference>
<organism evidence="1 2">
    <name type="scientific">Paramecium octaurelia</name>
    <dbReference type="NCBI Taxonomy" id="43137"/>
    <lineage>
        <taxon>Eukaryota</taxon>
        <taxon>Sar</taxon>
        <taxon>Alveolata</taxon>
        <taxon>Ciliophora</taxon>
        <taxon>Intramacronucleata</taxon>
        <taxon>Oligohymenophorea</taxon>
        <taxon>Peniculida</taxon>
        <taxon>Parameciidae</taxon>
        <taxon>Paramecium</taxon>
    </lineage>
</organism>
<protein>
    <submittedName>
        <fullName evidence="1">Uncharacterized protein</fullName>
    </submittedName>
</protein>